<accession>A0ABY8U6H8</accession>
<organism evidence="6 7">
    <name type="scientific">Tetradesmus obliquus</name>
    <name type="common">Green alga</name>
    <name type="synonym">Acutodesmus obliquus</name>
    <dbReference type="NCBI Taxonomy" id="3088"/>
    <lineage>
        <taxon>Eukaryota</taxon>
        <taxon>Viridiplantae</taxon>
        <taxon>Chlorophyta</taxon>
        <taxon>core chlorophytes</taxon>
        <taxon>Chlorophyceae</taxon>
        <taxon>CS clade</taxon>
        <taxon>Sphaeropleales</taxon>
        <taxon>Scenedesmaceae</taxon>
        <taxon>Tetradesmus</taxon>
    </lineage>
</organism>
<evidence type="ECO:0000259" key="5">
    <source>
        <dbReference type="SMART" id="SM00004"/>
    </source>
</evidence>
<proteinExistence type="predicted"/>
<keyword evidence="4" id="KW-0732">Signal</keyword>
<dbReference type="Gene3D" id="3.30.300.320">
    <property type="match status" value="1"/>
</dbReference>
<keyword evidence="1" id="KW-0677">Repeat</keyword>
<reference evidence="6 7" key="1">
    <citation type="submission" date="2023-05" db="EMBL/GenBank/DDBJ databases">
        <title>A 100% complete, gapless, phased diploid assembly of the Scenedesmus obliquus UTEX 3031 genome.</title>
        <authorList>
            <person name="Biondi T.C."/>
            <person name="Hanschen E.R."/>
            <person name="Kwon T."/>
            <person name="Eng W."/>
            <person name="Kruse C.P.S."/>
            <person name="Koehler S.I."/>
            <person name="Kunde Y."/>
            <person name="Gleasner C.D."/>
            <person name="You Mak K.T."/>
            <person name="Polle J."/>
            <person name="Hovde B.T."/>
            <person name="Starkenburg S.R."/>
        </authorList>
    </citation>
    <scope>NUCLEOTIDE SEQUENCE [LARGE SCALE GENOMIC DNA]</scope>
    <source>
        <strain evidence="6 7">DOE0152z</strain>
    </source>
</reference>
<gene>
    <name evidence="6" type="ORF">OEZ85_012962</name>
</gene>
<dbReference type="PANTHER" id="PTHR46967">
    <property type="entry name" value="INSULIN-LIKE GROWTH FACTOR BINDING PROTEIN,N-TERMINAL"/>
    <property type="match status" value="1"/>
</dbReference>
<evidence type="ECO:0000256" key="2">
    <source>
        <dbReference type="ARBA" id="ARBA00023157"/>
    </source>
</evidence>
<name>A0ABY8U6H8_TETOB</name>
<feature type="chain" id="PRO_5046683980" description="LNR domain-containing protein" evidence="4">
    <location>
        <begin position="21"/>
        <end position="1913"/>
    </location>
</feature>
<dbReference type="Pfam" id="PF07699">
    <property type="entry name" value="Ephrin_rec_like"/>
    <property type="match status" value="1"/>
</dbReference>
<evidence type="ECO:0000313" key="7">
    <source>
        <dbReference type="Proteomes" id="UP001244341"/>
    </source>
</evidence>
<feature type="signal peptide" evidence="4">
    <location>
        <begin position="1"/>
        <end position="20"/>
    </location>
</feature>
<dbReference type="InterPro" id="IPR011641">
    <property type="entry name" value="Tyr-kin_ephrin_A/B_rcpt-like"/>
</dbReference>
<protein>
    <recommendedName>
        <fullName evidence="5">LNR domain-containing protein</fullName>
    </recommendedName>
</protein>
<evidence type="ECO:0000256" key="4">
    <source>
        <dbReference type="SAM" id="SignalP"/>
    </source>
</evidence>
<dbReference type="InterPro" id="IPR000800">
    <property type="entry name" value="Notch_dom"/>
</dbReference>
<dbReference type="SMART" id="SM01411">
    <property type="entry name" value="Ephrin_rec_like"/>
    <property type="match status" value="4"/>
</dbReference>
<dbReference type="Gene3D" id="2.10.50.10">
    <property type="entry name" value="Tumor Necrosis Factor Receptor, subunit A, domain 2"/>
    <property type="match status" value="2"/>
</dbReference>
<dbReference type="EMBL" id="CP126214">
    <property type="protein sequence ID" value="WIA16253.1"/>
    <property type="molecule type" value="Genomic_DNA"/>
</dbReference>
<keyword evidence="7" id="KW-1185">Reference proteome</keyword>
<dbReference type="CDD" id="cd00185">
    <property type="entry name" value="TNFRSF"/>
    <property type="match status" value="1"/>
</dbReference>
<keyword evidence="2" id="KW-1015">Disulfide bond</keyword>
<dbReference type="PANTHER" id="PTHR46967:SF2">
    <property type="entry name" value="SUSHI, VON WILLEBRAND FACTOR TYPE A, EGF AND PENTRAXIN DOMAIN-CONTAINING PROTEIN 1-LIKE"/>
    <property type="match status" value="1"/>
</dbReference>
<dbReference type="SMART" id="SM00004">
    <property type="entry name" value="NL"/>
    <property type="match status" value="1"/>
</dbReference>
<feature type="domain" description="LNR" evidence="5">
    <location>
        <begin position="1601"/>
        <end position="1638"/>
    </location>
</feature>
<evidence type="ECO:0000313" key="6">
    <source>
        <dbReference type="EMBL" id="WIA16253.1"/>
    </source>
</evidence>
<evidence type="ECO:0000256" key="3">
    <source>
        <dbReference type="ARBA" id="ARBA00023180"/>
    </source>
</evidence>
<sequence length="1913" mass="201848">MSSTYWYILGLVATLGVAQGIPLPAQITNAFQGPCDWPYQYYTDAQITSSPMNISSTALTCSKQVAQFYFSPFEKFATVFNGDCFTQYTNLSTNTLDYFLQATDAMVLVACGSEGGWLATPVPQLQFEDGGFATSIGTMADILNDVDIALTVAKNILTLFGLDELVTAVNEFQEGVTGPLLESAKNLGNDLEEACGKVKNGDILLKIHDLLEYREKIAMIIEHMKNVFMSYSFYQCTFDQIFYSLVETNNLLIRPSTKCQAAPGADPVTPDPTHCAAGQVATGRHRKILAKATPQAASYNPYAAAAEGPIASLASSSSSSEAALSDYANSLQTGSSSSSSSEAAAAPSTSSKLSKQQVEALVKADADWESDMLQDLGSEGGAATRKLMQNLITCTAQTKLTQLVGNLQVVAQTITDFRDLVAKSYTGPIAALANVIGQIKTQVNNFLEPFKPIKSIIDAVVNVLQNIQCPDFLSFLCDLGSILTDALNYVMQAIGLQPLNVYLQDLFNLLKPLLPNFVPDLSALNNLINNLIGDVELRIASLGTAVVQQFKPVLDLNADGSRRRVQFKPVLDLNADLDGSRPHMQFKPVLDLNADLVGSRRRTQFKPVLDLNYWLDPFVNVIIIPSPPVYLTRAVGTAGSISFSCAANSYPIVLKAVRHYAGCGSDLSAAMRFPCGSPSANPKQTSCTINYAALDTVCPAVATGYLTNSTIATKLLAELELQLFPGFDNLLAYVYCVDFNSPFGPLPYLTTAAAAFDVTYDAGWWHNETLPVSSGGSSGSFAVTRGTKVHSATPKLVVPDPYQAGAAPTTNAFSCGARQMLVTYIQPYASKANVTSPGPVDPCFTPWLSTTSDITAAFKSGIPAGTVWNATQMWSMLKYELCFFKHYSTFSSVSAPPWVTDPTPQTQGASPSSTSAIGGRKFVQGLDSSAYCPAYYTASQASTQGCSATSLPNPPTTYGTFSYIDAVYGPASMDSNYLCNGLSHGGSWLWSVVCQNKLGNLVGSFYAGFSPGTAADLAAMVAAHNSYCSATQTCSGIFCSVGGDVAQTTKSAWQTLCNSNYAWPAPGGVAAPGYVNNTVFTSPTAAQETTWRQGHRTLRQAVLTNYNTAGTTGSTFAATCASSTANQPLYKACYGKNNCTLASGGCIPQTVQFACVEPSYFANRRPLYELMLFGDAVPGSAGYTANVTCPSAGSQVAVLVSAGYGTSNNFGYTDITSSLYSACQGATCSFNVGSIANTQNQPTAGLVVDIKVRCTCGAGFESQPLSANSTVVKCNPCKIGRYRSVTMGTCQPCPLGQYTNTTGAALCTPCPAGTFGNITGGTNCTRCPAGTFSAAIGAGSSSTCVACALNSFAKLNGSTACINCAEGYYTASTGTAHNCTACAAGTKRAAADASCLSCPVGSWSSIGANSCKLAPAGSCQSTTSSSYYMPCEGGQYTATTGLTDCITCPTGTYTRKAYGSNTTASCVNYTTVDWISDSTAYAKSKGVTNLAFNLNLCVQYIKAKTNATNTTLIVRNLNNSLCNYGPYNVQFCNWDGGDCCSTTCNKAAATYTDPKTNATTILANACNPSFMMCYNTAASSGRRLLQDADSCKVYNPPSKTPTLTSKSCNPGGPKRLGNGRCDSDLNTAACNWDKGDCCPGSCVLNRKIIDSCSSSNLDCKDPGYAGKNRDTVPPRLLTSVGQIVLHSSTMPENGEKFRVPATDNDPCFPGYAEAVITLAPEEESCSFKDKTHYWQKVTVTATDASGNTATGVAMLDVVDSDPPFISNPIFQPANRSVQNEIGDITFGCKLGNVAACGKRKPAQRLAGVATIQVNSSAALNAYLAKDLTLDSTDSHPCHDDFAKVSKAVTGLQTAAQITTRLTGLRVPKAQRDAAVAFASGLISGGGSCRQRIWAVRDPGGNIDRAVEVVCSSA</sequence>
<keyword evidence="3" id="KW-0325">Glycoprotein</keyword>
<evidence type="ECO:0000256" key="1">
    <source>
        <dbReference type="ARBA" id="ARBA00022737"/>
    </source>
</evidence>
<dbReference type="Proteomes" id="UP001244341">
    <property type="component" value="Chromosome 7b"/>
</dbReference>